<name>A0A1I0SNF0_9SPHI</name>
<sequence length="46" mass="5467">MIADRLTENNELLKDIALNVPIRKQLPCAYLLLQLNFYIEIFRFKA</sequence>
<evidence type="ECO:0000313" key="1">
    <source>
        <dbReference type="EMBL" id="SFA41029.1"/>
    </source>
</evidence>
<protein>
    <submittedName>
        <fullName evidence="1">Uncharacterized protein</fullName>
    </submittedName>
</protein>
<keyword evidence="2" id="KW-1185">Reference proteome</keyword>
<proteinExistence type="predicted"/>
<dbReference type="Proteomes" id="UP000198836">
    <property type="component" value="Unassembled WGS sequence"/>
</dbReference>
<accession>A0A1I0SNF0</accession>
<reference evidence="2" key="1">
    <citation type="submission" date="2016-10" db="EMBL/GenBank/DDBJ databases">
        <authorList>
            <person name="Varghese N."/>
            <person name="Submissions S."/>
        </authorList>
    </citation>
    <scope>NUCLEOTIDE SEQUENCE [LARGE SCALE GENOMIC DNA]</scope>
    <source>
        <strain evidence="2">DSM 18130</strain>
    </source>
</reference>
<evidence type="ECO:0000313" key="2">
    <source>
        <dbReference type="Proteomes" id="UP000198836"/>
    </source>
</evidence>
<dbReference type="EMBL" id="FOJM01000002">
    <property type="protein sequence ID" value="SFA41029.1"/>
    <property type="molecule type" value="Genomic_DNA"/>
</dbReference>
<dbReference type="AlphaFoldDB" id="A0A1I0SNF0"/>
<gene>
    <name evidence="1" type="ORF">SAMN04488511_102223</name>
</gene>
<organism evidence="1 2">
    <name type="scientific">Pedobacter suwonensis</name>
    <dbReference type="NCBI Taxonomy" id="332999"/>
    <lineage>
        <taxon>Bacteria</taxon>
        <taxon>Pseudomonadati</taxon>
        <taxon>Bacteroidota</taxon>
        <taxon>Sphingobacteriia</taxon>
        <taxon>Sphingobacteriales</taxon>
        <taxon>Sphingobacteriaceae</taxon>
        <taxon>Pedobacter</taxon>
    </lineage>
</organism>